<comment type="caution">
    <text evidence="2">The sequence shown here is derived from an EMBL/GenBank/DDBJ whole genome shotgun (WGS) entry which is preliminary data.</text>
</comment>
<accession>A0A8B6E0P9</accession>
<evidence type="ECO:0000313" key="3">
    <source>
        <dbReference type="Proteomes" id="UP000596742"/>
    </source>
</evidence>
<evidence type="ECO:0000256" key="1">
    <source>
        <dbReference type="SAM" id="Phobius"/>
    </source>
</evidence>
<keyword evidence="3" id="KW-1185">Reference proteome</keyword>
<feature type="non-terminal residue" evidence="2">
    <location>
        <position position="85"/>
    </location>
</feature>
<dbReference type="OrthoDB" id="10469023at2759"/>
<dbReference type="Proteomes" id="UP000596742">
    <property type="component" value="Unassembled WGS sequence"/>
</dbReference>
<evidence type="ECO:0000313" key="2">
    <source>
        <dbReference type="EMBL" id="VDI27008.1"/>
    </source>
</evidence>
<feature type="transmembrane region" description="Helical" evidence="1">
    <location>
        <begin position="12"/>
        <end position="30"/>
    </location>
</feature>
<gene>
    <name evidence="2" type="ORF">MGAL_10B042515</name>
</gene>
<dbReference type="EMBL" id="UYJE01004307">
    <property type="protein sequence ID" value="VDI27008.1"/>
    <property type="molecule type" value="Genomic_DNA"/>
</dbReference>
<keyword evidence="1" id="KW-1133">Transmembrane helix</keyword>
<protein>
    <submittedName>
        <fullName evidence="2">Uncharacterized protein</fullName>
    </submittedName>
</protein>
<sequence length="85" mass="9153">DWSFKTSNIMRTIAIILIIVAIVAVVQVTGGGSPRPCSSVHCSGAGDLKRCGCGCHNCCVKRYDCKGGVCRRFSPFPRGCYCFDC</sequence>
<keyword evidence="1" id="KW-0472">Membrane</keyword>
<reference evidence="2" key="1">
    <citation type="submission" date="2018-11" db="EMBL/GenBank/DDBJ databases">
        <authorList>
            <person name="Alioto T."/>
            <person name="Alioto T."/>
        </authorList>
    </citation>
    <scope>NUCLEOTIDE SEQUENCE</scope>
</reference>
<organism evidence="2 3">
    <name type="scientific">Mytilus galloprovincialis</name>
    <name type="common">Mediterranean mussel</name>
    <dbReference type="NCBI Taxonomy" id="29158"/>
    <lineage>
        <taxon>Eukaryota</taxon>
        <taxon>Metazoa</taxon>
        <taxon>Spiralia</taxon>
        <taxon>Lophotrochozoa</taxon>
        <taxon>Mollusca</taxon>
        <taxon>Bivalvia</taxon>
        <taxon>Autobranchia</taxon>
        <taxon>Pteriomorphia</taxon>
        <taxon>Mytilida</taxon>
        <taxon>Mytiloidea</taxon>
        <taxon>Mytilidae</taxon>
        <taxon>Mytilinae</taxon>
        <taxon>Mytilus</taxon>
    </lineage>
</organism>
<dbReference type="AlphaFoldDB" id="A0A8B6E0P9"/>
<keyword evidence="1" id="KW-0812">Transmembrane</keyword>
<name>A0A8B6E0P9_MYTGA</name>
<proteinExistence type="predicted"/>
<feature type="non-terminal residue" evidence="2">
    <location>
        <position position="1"/>
    </location>
</feature>